<feature type="transmembrane region" description="Helical" evidence="6">
    <location>
        <begin position="64"/>
        <end position="80"/>
    </location>
</feature>
<dbReference type="InterPro" id="IPR010343">
    <property type="entry name" value="ArAE_1"/>
</dbReference>
<dbReference type="Proteomes" id="UP000248776">
    <property type="component" value="Unassembled WGS sequence"/>
</dbReference>
<feature type="transmembrane region" description="Helical" evidence="6">
    <location>
        <begin position="135"/>
        <end position="157"/>
    </location>
</feature>
<dbReference type="Proteomes" id="UP000027855">
    <property type="component" value="Unassembled WGS sequence"/>
</dbReference>
<keyword evidence="5 6" id="KW-0472">Membrane</keyword>
<evidence type="ECO:0000313" key="12">
    <source>
        <dbReference type="Proteomes" id="UP000248776"/>
    </source>
</evidence>
<reference evidence="8" key="4">
    <citation type="submission" date="2023-01" db="EMBL/GenBank/DDBJ databases">
        <title>Human gut microbiome strain richness.</title>
        <authorList>
            <person name="Chen-Liaw A."/>
        </authorList>
    </citation>
    <scope>NUCLEOTIDE SEQUENCE</scope>
    <source>
        <strain evidence="8">1001095st1_G4_1001095IJ_161003</strain>
    </source>
</reference>
<evidence type="ECO:0000313" key="13">
    <source>
        <dbReference type="Proteomes" id="UP000422997"/>
    </source>
</evidence>
<protein>
    <submittedName>
        <fullName evidence="8">Aromatic acid exporter family protein</fullName>
    </submittedName>
    <submittedName>
        <fullName evidence="7">Membrane protein</fullName>
    </submittedName>
</protein>
<name>A0A074IUW3_STRSL</name>
<evidence type="ECO:0000313" key="10">
    <source>
        <dbReference type="EMBL" id="QGU81313.1"/>
    </source>
</evidence>
<dbReference type="AlphaFoldDB" id="A0A074IUW3"/>
<reference evidence="9 12" key="3">
    <citation type="submission" date="2017-08" db="EMBL/GenBank/DDBJ databases">
        <title>Streptococcus salivarius strain HS0302 Genome.</title>
        <authorList>
            <person name="Smith J."/>
            <person name="Deng P."/>
            <person name="Geng M."/>
        </authorList>
    </citation>
    <scope>NUCLEOTIDE SEQUENCE [LARGE SCALE GENOMIC DNA]</scope>
    <source>
        <strain evidence="9 12">HS0302</strain>
    </source>
</reference>
<evidence type="ECO:0000313" key="11">
    <source>
        <dbReference type="Proteomes" id="UP000027855"/>
    </source>
</evidence>
<evidence type="ECO:0000256" key="5">
    <source>
        <dbReference type="ARBA" id="ARBA00023136"/>
    </source>
</evidence>
<proteinExistence type="predicted"/>
<evidence type="ECO:0000313" key="9">
    <source>
        <dbReference type="EMBL" id="PZD56654.1"/>
    </source>
</evidence>
<reference evidence="7 11" key="1">
    <citation type="submission" date="2014-04" db="EMBL/GenBank/DDBJ databases">
        <title>Variable characteristics of bacteriocin-producing Streptococcus salivarius strains isolated from Malaysian subjects.</title>
        <authorList>
            <person name="Philip K."/>
            <person name="Barbour A."/>
        </authorList>
    </citation>
    <scope>NUCLEOTIDE SEQUENCE [LARGE SCALE GENOMIC DNA]</scope>
    <source>
        <strain evidence="7 11">NU10</strain>
    </source>
</reference>
<feature type="transmembrane region" description="Helical" evidence="6">
    <location>
        <begin position="112"/>
        <end position="129"/>
    </location>
</feature>
<dbReference type="EMBL" id="NSIW01000006">
    <property type="protein sequence ID" value="PZD56654.1"/>
    <property type="molecule type" value="Genomic_DNA"/>
</dbReference>
<keyword evidence="2" id="KW-1003">Cell membrane</keyword>
<gene>
    <name evidence="10" type="ORF">BSR19_09365</name>
    <name evidence="9" type="ORF">CKU37_04425</name>
    <name evidence="7" type="ORF">DL07_05080</name>
    <name evidence="8" type="ORF">PNU26_10535</name>
</gene>
<evidence type="ECO:0000256" key="4">
    <source>
        <dbReference type="ARBA" id="ARBA00022989"/>
    </source>
</evidence>
<dbReference type="Proteomes" id="UP000422997">
    <property type="component" value="Chromosome"/>
</dbReference>
<dbReference type="Proteomes" id="UP001210204">
    <property type="component" value="Unassembled WGS sequence"/>
</dbReference>
<organism evidence="7 11">
    <name type="scientific">Streptococcus salivarius</name>
    <dbReference type="NCBI Taxonomy" id="1304"/>
    <lineage>
        <taxon>Bacteria</taxon>
        <taxon>Bacillati</taxon>
        <taxon>Bacillota</taxon>
        <taxon>Bacilli</taxon>
        <taxon>Lactobacillales</taxon>
        <taxon>Streptococcaceae</taxon>
        <taxon>Streptococcus</taxon>
    </lineage>
</organism>
<dbReference type="EMBL" id="JAQMJT010000020">
    <property type="protein sequence ID" value="MDB8614803.1"/>
    <property type="molecule type" value="Genomic_DNA"/>
</dbReference>
<accession>A0A074IUW3</accession>
<evidence type="ECO:0000256" key="6">
    <source>
        <dbReference type="SAM" id="Phobius"/>
    </source>
</evidence>
<dbReference type="GO" id="GO:0005886">
    <property type="term" value="C:plasma membrane"/>
    <property type="evidence" value="ECO:0007669"/>
    <property type="project" value="UniProtKB-SubCell"/>
</dbReference>
<dbReference type="EMBL" id="JJMT01000023">
    <property type="protein sequence ID" value="KEO44082.1"/>
    <property type="molecule type" value="Genomic_DNA"/>
</dbReference>
<sequence>MGLKFEPKKFKFGMRTLKTGLAVFLVLGLFSALGWEGLQIGCLTAVFSLRENFDRSIQFGKSRIFANTVGGLLSLLFYFVNMWFHHSVWVTLLLVPILTMLTIVINVSFNNASGVIGGVAALLIITLSIPPDNTFTYVIARVFETFCGVFIAILVNYDYDWLLKHLK</sequence>
<dbReference type="Pfam" id="PF06081">
    <property type="entry name" value="ArAE_1"/>
    <property type="match status" value="1"/>
</dbReference>
<dbReference type="RefSeq" id="WP_037602725.1">
    <property type="nucleotide sequence ID" value="NZ_CACRUJ010000006.1"/>
</dbReference>
<evidence type="ECO:0000256" key="1">
    <source>
        <dbReference type="ARBA" id="ARBA00004651"/>
    </source>
</evidence>
<evidence type="ECO:0000313" key="8">
    <source>
        <dbReference type="EMBL" id="MDB8614803.1"/>
    </source>
</evidence>
<keyword evidence="3 6" id="KW-0812">Transmembrane</keyword>
<feature type="transmembrane region" description="Helical" evidence="6">
    <location>
        <begin position="86"/>
        <end position="105"/>
    </location>
</feature>
<evidence type="ECO:0000313" key="7">
    <source>
        <dbReference type="EMBL" id="KEO44082.1"/>
    </source>
</evidence>
<evidence type="ECO:0000256" key="3">
    <source>
        <dbReference type="ARBA" id="ARBA00022692"/>
    </source>
</evidence>
<dbReference type="EMBL" id="CP018187">
    <property type="protein sequence ID" value="QGU81313.1"/>
    <property type="molecule type" value="Genomic_DNA"/>
</dbReference>
<comment type="subcellular location">
    <subcellularLocation>
        <location evidence="1">Cell membrane</location>
        <topology evidence="1">Multi-pass membrane protein</topology>
    </subcellularLocation>
</comment>
<feature type="transmembrane region" description="Helical" evidence="6">
    <location>
        <begin position="20"/>
        <end position="43"/>
    </location>
</feature>
<keyword evidence="4 6" id="KW-1133">Transmembrane helix</keyword>
<evidence type="ECO:0000256" key="2">
    <source>
        <dbReference type="ARBA" id="ARBA00022475"/>
    </source>
</evidence>
<reference evidence="10 13" key="2">
    <citation type="submission" date="2016-11" db="EMBL/GenBank/DDBJ databases">
        <title>The potential of Streptococcus salivarius to inhibit the production of volatile sulphur compounds in the oral cavity.</title>
        <authorList>
            <person name="Sun L."/>
            <person name="Li Z."/>
            <person name="Jin D."/>
            <person name="Zhao H."/>
        </authorList>
    </citation>
    <scope>NUCLEOTIDE SEQUENCE [LARGE SCALE GENOMIC DNA]</scope>
    <source>
        <strain evidence="10 13">ICDC2</strain>
    </source>
</reference>